<dbReference type="InterPro" id="IPR025588">
    <property type="entry name" value="YcxB-like_C"/>
</dbReference>
<keyword evidence="1" id="KW-0472">Membrane</keyword>
<sequence length="177" mass="20593">MGIGRKTEMEIVAKWKFSKNYLELYWLDWINYRSKQRKNVNRYSLASIFLGIGISAAFMIKGFSHSLLGLLLIVSGIVSFVWHYWDKYNWFRFLIQESDFDSENIITFSEENLKIQGKHSNGEINWSGIKDLVLAKYGLFLVLSKGISIYIPKGALSEDMLQVQELYKKAKLQSETD</sequence>
<proteinExistence type="predicted"/>
<evidence type="ECO:0000313" key="3">
    <source>
        <dbReference type="EMBL" id="TGL64680.1"/>
    </source>
</evidence>
<feature type="transmembrane region" description="Helical" evidence="1">
    <location>
        <begin position="66"/>
        <end position="85"/>
    </location>
</feature>
<dbReference type="AlphaFoldDB" id="A0A4R9KEW4"/>
<evidence type="ECO:0000259" key="2">
    <source>
        <dbReference type="Pfam" id="PF14317"/>
    </source>
</evidence>
<dbReference type="OrthoDB" id="886731at2"/>
<evidence type="ECO:0000256" key="1">
    <source>
        <dbReference type="SAM" id="Phobius"/>
    </source>
</evidence>
<keyword evidence="1" id="KW-0812">Transmembrane</keyword>
<keyword evidence="1" id="KW-1133">Transmembrane helix</keyword>
<protein>
    <submittedName>
        <fullName evidence="3">YcxB family protein</fullName>
    </submittedName>
</protein>
<gene>
    <name evidence="3" type="ORF">EHQ64_02190</name>
</gene>
<reference evidence="3" key="1">
    <citation type="journal article" date="2019" name="PLoS Negl. Trop. Dis.">
        <title>Revisiting the worldwide diversity of Leptospira species in the environment.</title>
        <authorList>
            <person name="Vincent A.T."/>
            <person name="Schiettekatte O."/>
            <person name="Bourhy P."/>
            <person name="Veyrier F.J."/>
            <person name="Picardeau M."/>
        </authorList>
    </citation>
    <scope>NUCLEOTIDE SEQUENCE [LARGE SCALE GENOMIC DNA]</scope>
    <source>
        <strain evidence="3">201702455</strain>
    </source>
</reference>
<keyword evidence="4" id="KW-1185">Reference proteome</keyword>
<feature type="domain" description="YcxB-like C-terminal" evidence="2">
    <location>
        <begin position="108"/>
        <end position="160"/>
    </location>
</feature>
<feature type="transmembrane region" description="Helical" evidence="1">
    <location>
        <begin position="43"/>
        <end position="60"/>
    </location>
</feature>
<accession>A0A4R9KEW4</accession>
<evidence type="ECO:0000313" key="4">
    <source>
        <dbReference type="Proteomes" id="UP000297762"/>
    </source>
</evidence>
<comment type="caution">
    <text evidence="3">The sequence shown here is derived from an EMBL/GenBank/DDBJ whole genome shotgun (WGS) entry which is preliminary data.</text>
</comment>
<dbReference type="EMBL" id="RQGF01000007">
    <property type="protein sequence ID" value="TGL64680.1"/>
    <property type="molecule type" value="Genomic_DNA"/>
</dbReference>
<dbReference type="Proteomes" id="UP000297762">
    <property type="component" value="Unassembled WGS sequence"/>
</dbReference>
<dbReference type="Pfam" id="PF14317">
    <property type="entry name" value="YcxB"/>
    <property type="match status" value="1"/>
</dbReference>
<organism evidence="3 4">
    <name type="scientific">Leptospira sarikeiensis</name>
    <dbReference type="NCBI Taxonomy" id="2484943"/>
    <lineage>
        <taxon>Bacteria</taxon>
        <taxon>Pseudomonadati</taxon>
        <taxon>Spirochaetota</taxon>
        <taxon>Spirochaetia</taxon>
        <taxon>Leptospirales</taxon>
        <taxon>Leptospiraceae</taxon>
        <taxon>Leptospira</taxon>
    </lineage>
</organism>
<name>A0A4R9KEW4_9LEPT</name>